<dbReference type="SUPFAM" id="SSF46785">
    <property type="entry name" value="Winged helix' DNA-binding domain"/>
    <property type="match status" value="1"/>
</dbReference>
<organism evidence="3 4">
    <name type="scientific">Meganyctiphanes norvegica</name>
    <name type="common">Northern krill</name>
    <name type="synonym">Thysanopoda norvegica</name>
    <dbReference type="NCBI Taxonomy" id="48144"/>
    <lineage>
        <taxon>Eukaryota</taxon>
        <taxon>Metazoa</taxon>
        <taxon>Ecdysozoa</taxon>
        <taxon>Arthropoda</taxon>
        <taxon>Crustacea</taxon>
        <taxon>Multicrustacea</taxon>
        <taxon>Malacostraca</taxon>
        <taxon>Eumalacostraca</taxon>
        <taxon>Eucarida</taxon>
        <taxon>Euphausiacea</taxon>
        <taxon>Euphausiidae</taxon>
        <taxon>Meganyctiphanes</taxon>
    </lineage>
</organism>
<dbReference type="PANTHER" id="PTHR16206">
    <property type="entry name" value="DEP DOMAIN-CONTAINING"/>
    <property type="match status" value="1"/>
</dbReference>
<evidence type="ECO:0000256" key="1">
    <source>
        <dbReference type="SAM" id="MobiDB-lite"/>
    </source>
</evidence>
<feature type="compositionally biased region" description="Low complexity" evidence="1">
    <location>
        <begin position="125"/>
        <end position="138"/>
    </location>
</feature>
<feature type="domain" description="DEP" evidence="2">
    <location>
        <begin position="42"/>
        <end position="109"/>
    </location>
</feature>
<comment type="caution">
    <text evidence="3">The sequence shown here is derived from an EMBL/GenBank/DDBJ whole genome shotgun (WGS) entry which is preliminary data.</text>
</comment>
<protein>
    <recommendedName>
        <fullName evidence="2">DEP domain-containing protein</fullName>
    </recommendedName>
</protein>
<dbReference type="Pfam" id="PF00610">
    <property type="entry name" value="DEP"/>
    <property type="match status" value="1"/>
</dbReference>
<feature type="non-terminal residue" evidence="3">
    <location>
        <position position="390"/>
    </location>
</feature>
<evidence type="ECO:0000259" key="2">
    <source>
        <dbReference type="PROSITE" id="PS50186"/>
    </source>
</evidence>
<reference evidence="3 4" key="1">
    <citation type="submission" date="2024-05" db="EMBL/GenBank/DDBJ databases">
        <authorList>
            <person name="Wallberg A."/>
        </authorList>
    </citation>
    <scope>NUCLEOTIDE SEQUENCE [LARGE SCALE GENOMIC DNA]</scope>
</reference>
<dbReference type="EMBL" id="CAXKWB010001237">
    <property type="protein sequence ID" value="CAL4063721.1"/>
    <property type="molecule type" value="Genomic_DNA"/>
</dbReference>
<feature type="region of interest" description="Disordered" evidence="1">
    <location>
        <begin position="110"/>
        <end position="197"/>
    </location>
</feature>
<dbReference type="SMART" id="SM00049">
    <property type="entry name" value="DEP"/>
    <property type="match status" value="1"/>
</dbReference>
<dbReference type="InterPro" id="IPR036390">
    <property type="entry name" value="WH_DNA-bd_sf"/>
</dbReference>
<proteinExistence type="predicted"/>
<dbReference type="AlphaFoldDB" id="A0AAV2PQY2"/>
<evidence type="ECO:0000313" key="3">
    <source>
        <dbReference type="EMBL" id="CAL4063721.1"/>
    </source>
</evidence>
<dbReference type="GO" id="GO:0035556">
    <property type="term" value="P:intracellular signal transduction"/>
    <property type="evidence" value="ECO:0007669"/>
    <property type="project" value="InterPro"/>
</dbReference>
<evidence type="ECO:0000313" key="4">
    <source>
        <dbReference type="Proteomes" id="UP001497623"/>
    </source>
</evidence>
<dbReference type="InterPro" id="IPR000591">
    <property type="entry name" value="DEP_dom"/>
</dbReference>
<accession>A0AAV2PQY2</accession>
<keyword evidence="4" id="KW-1185">Reference proteome</keyword>
<dbReference type="PROSITE" id="PS50186">
    <property type="entry name" value="DEP"/>
    <property type="match status" value="1"/>
</dbReference>
<dbReference type="PANTHER" id="PTHR16206:SF4">
    <property type="entry name" value="PROTEIN LET-99"/>
    <property type="match status" value="1"/>
</dbReference>
<sequence>MGAKKPISGPYRATKLWNDAVRSFYNGMPVSRHWRGLRQHDRCFTATEAVDWLHGHLQSDNNFGSSVTRDQTVKLLRKFLKSGLIEDVRGVSTRPEDFKDNRDLYRFSNRSPLKALRTPKTPGRSALSNINSNSSNPSETDLGASPVLRKKADTSDEKESKLSRQESVRPRLGSVRLKKVKRASSSQENQGDNTINECKEGDGMQECHLVGRCLSPPETEEVWKNVLLTRLGSLCERLLFGDSASILDASLVKGSWVHHNMTQVTSRGVVQMPQGHPDDLPNWILTAMRCLAHWPNSTESSCNIPNYPGVEKDVFKIVKEFFTNLVVPLIPSDLYETIIRLYIGAEFLDITYRSPGSDTNFTNYLQFIEGCHFPTNWEDSSQKLILEVFI</sequence>
<gene>
    <name evidence="3" type="ORF">MNOR_LOCUS3576</name>
</gene>
<dbReference type="Gene3D" id="1.10.10.10">
    <property type="entry name" value="Winged helix-like DNA-binding domain superfamily/Winged helix DNA-binding domain"/>
    <property type="match status" value="1"/>
</dbReference>
<feature type="compositionally biased region" description="Basic and acidic residues" evidence="1">
    <location>
        <begin position="150"/>
        <end position="169"/>
    </location>
</feature>
<dbReference type="InterPro" id="IPR036388">
    <property type="entry name" value="WH-like_DNA-bd_sf"/>
</dbReference>
<feature type="compositionally biased region" description="Polar residues" evidence="1">
    <location>
        <begin position="183"/>
        <end position="196"/>
    </location>
</feature>
<name>A0AAV2PQY2_MEGNR</name>
<dbReference type="Proteomes" id="UP001497623">
    <property type="component" value="Unassembled WGS sequence"/>
</dbReference>